<accession>A0AAE3KM83</accession>
<keyword evidence="2" id="KW-1185">Reference proteome</keyword>
<name>A0AAE3KM83_9CYAN</name>
<evidence type="ECO:0000313" key="1">
    <source>
        <dbReference type="EMBL" id="MCP2729255.1"/>
    </source>
</evidence>
<dbReference type="Proteomes" id="UP001204953">
    <property type="component" value="Unassembled WGS sequence"/>
</dbReference>
<organism evidence="1 2">
    <name type="scientific">Limnofasciculus baicalensis BBK-W-15</name>
    <dbReference type="NCBI Taxonomy" id="2699891"/>
    <lineage>
        <taxon>Bacteria</taxon>
        <taxon>Bacillati</taxon>
        <taxon>Cyanobacteriota</taxon>
        <taxon>Cyanophyceae</taxon>
        <taxon>Coleofasciculales</taxon>
        <taxon>Coleofasciculaceae</taxon>
        <taxon>Limnofasciculus</taxon>
        <taxon>Limnofasciculus baicalensis</taxon>
    </lineage>
</organism>
<evidence type="ECO:0000313" key="2">
    <source>
        <dbReference type="Proteomes" id="UP001204953"/>
    </source>
</evidence>
<gene>
    <name evidence="1" type="ORF">NJ959_12390</name>
</gene>
<protein>
    <recommendedName>
        <fullName evidence="3">HNH nuclease domain-containing protein</fullName>
    </recommendedName>
</protein>
<dbReference type="Gene3D" id="1.10.30.50">
    <property type="match status" value="1"/>
</dbReference>
<dbReference type="EMBL" id="JAMZMM010000102">
    <property type="protein sequence ID" value="MCP2729255.1"/>
    <property type="molecule type" value="Genomic_DNA"/>
</dbReference>
<proteinExistence type="predicted"/>
<evidence type="ECO:0008006" key="3">
    <source>
        <dbReference type="Google" id="ProtNLM"/>
    </source>
</evidence>
<dbReference type="RefSeq" id="WP_254012040.1">
    <property type="nucleotide sequence ID" value="NZ_JAMZMM010000102.1"/>
</dbReference>
<sequence length="204" mass="24284">MIPIQQQPEPIDFESKVRLKGLAFLKKNPHPQTWDNREYWRDSLKDLHIAYNEICAYSAQWIPWIAGSPTVDHFIPKSVKPELAYQWSNFRLSCLKMNARKRDFQDVLDPFNIQDGWFILNFPSLLIKPNPELEESIKIKVKNTIKRLKLNDDDDCVRHRQDWLMRYCEQKITFEFLKETAPFIAYELERQHLVDTISSIMSVS</sequence>
<dbReference type="AlphaFoldDB" id="A0AAE3KM83"/>
<reference evidence="1" key="1">
    <citation type="submission" date="2022-06" db="EMBL/GenBank/DDBJ databases">
        <title>New cyanobacteria of genus Symplocastrum in benthos of Lake Baikal.</title>
        <authorList>
            <person name="Sorokovikova E."/>
            <person name="Tikhonova I."/>
            <person name="Krasnopeev A."/>
            <person name="Evseev P."/>
            <person name="Gladkikh A."/>
            <person name="Belykh O."/>
        </authorList>
    </citation>
    <scope>NUCLEOTIDE SEQUENCE</scope>
    <source>
        <strain evidence="1">BBK-W-15</strain>
    </source>
</reference>
<comment type="caution">
    <text evidence="1">The sequence shown here is derived from an EMBL/GenBank/DDBJ whole genome shotgun (WGS) entry which is preliminary data.</text>
</comment>